<name>A0A0D2ZVE1_BRAOL</name>
<dbReference type="AlphaFoldDB" id="A0A0D2ZVE1"/>
<dbReference type="EnsemblPlants" id="Bo01661s010.1">
    <property type="protein sequence ID" value="Bo01661s010.1"/>
    <property type="gene ID" value="Bo01661s010"/>
</dbReference>
<reference evidence="2" key="1">
    <citation type="journal article" date="2014" name="Genome Biol.">
        <title>Transcriptome and methylome profiling reveals relics of genome dominance in the mesopolyploid Brassica oleracea.</title>
        <authorList>
            <person name="Parkin I.A."/>
            <person name="Koh C."/>
            <person name="Tang H."/>
            <person name="Robinson S.J."/>
            <person name="Kagale S."/>
            <person name="Clarke W.E."/>
            <person name="Town C.D."/>
            <person name="Nixon J."/>
            <person name="Krishnakumar V."/>
            <person name="Bidwell S.L."/>
            <person name="Denoeud F."/>
            <person name="Belcram H."/>
            <person name="Links M.G."/>
            <person name="Just J."/>
            <person name="Clarke C."/>
            <person name="Bender T."/>
            <person name="Huebert T."/>
            <person name="Mason A.S."/>
            <person name="Pires J.C."/>
            <person name="Barker G."/>
            <person name="Moore J."/>
            <person name="Walley P.G."/>
            <person name="Manoli S."/>
            <person name="Batley J."/>
            <person name="Edwards D."/>
            <person name="Nelson M.N."/>
            <person name="Wang X."/>
            <person name="Paterson A.H."/>
            <person name="King G."/>
            <person name="Bancroft I."/>
            <person name="Chalhoub B."/>
            <person name="Sharpe A.G."/>
        </authorList>
    </citation>
    <scope>NUCLEOTIDE SEQUENCE [LARGE SCALE GENOMIC DNA]</scope>
    <source>
        <strain evidence="2">cv. TO1000</strain>
    </source>
</reference>
<dbReference type="Gramene" id="Bo01661s010.1">
    <property type="protein sequence ID" value="Bo01661s010.1"/>
    <property type="gene ID" value="Bo01661s010"/>
</dbReference>
<feature type="region of interest" description="Disordered" evidence="1">
    <location>
        <begin position="28"/>
        <end position="73"/>
    </location>
</feature>
<dbReference type="eggNOG" id="ENOG502R8TJ">
    <property type="taxonomic scope" value="Eukaryota"/>
</dbReference>
<evidence type="ECO:0000313" key="2">
    <source>
        <dbReference type="EnsemblPlants" id="Bo01661s010.1"/>
    </source>
</evidence>
<organism evidence="2 3">
    <name type="scientific">Brassica oleracea var. oleracea</name>
    <dbReference type="NCBI Taxonomy" id="109376"/>
    <lineage>
        <taxon>Eukaryota</taxon>
        <taxon>Viridiplantae</taxon>
        <taxon>Streptophyta</taxon>
        <taxon>Embryophyta</taxon>
        <taxon>Tracheophyta</taxon>
        <taxon>Spermatophyta</taxon>
        <taxon>Magnoliopsida</taxon>
        <taxon>eudicotyledons</taxon>
        <taxon>Gunneridae</taxon>
        <taxon>Pentapetalae</taxon>
        <taxon>rosids</taxon>
        <taxon>malvids</taxon>
        <taxon>Brassicales</taxon>
        <taxon>Brassicaceae</taxon>
        <taxon>Brassiceae</taxon>
        <taxon>Brassica</taxon>
    </lineage>
</organism>
<sequence length="139" mass="15083">MHHHPKDQERALNLSILILSGPVKVLVPPTASEGHEVPQKERPSRISTRGEADRPARGEADRPARPKLELPRLLAPDLPSNCSSLRDLNCSHSNYETQKSPVSVFIVTTSPSRDWVICAPAAFLGCGSRFSGSLSGVEP</sequence>
<proteinExistence type="predicted"/>
<dbReference type="HOGENOM" id="CLU_1847930_0_0_1"/>
<dbReference type="Proteomes" id="UP000032141">
    <property type="component" value="Unassembled WGS sequence"/>
</dbReference>
<evidence type="ECO:0000256" key="1">
    <source>
        <dbReference type="SAM" id="MobiDB-lite"/>
    </source>
</evidence>
<reference evidence="2" key="2">
    <citation type="submission" date="2015-06" db="UniProtKB">
        <authorList>
            <consortium name="EnsemblPlants"/>
        </authorList>
    </citation>
    <scope>IDENTIFICATION</scope>
</reference>
<evidence type="ECO:0000313" key="3">
    <source>
        <dbReference type="Proteomes" id="UP000032141"/>
    </source>
</evidence>
<feature type="compositionally biased region" description="Basic and acidic residues" evidence="1">
    <location>
        <begin position="33"/>
        <end position="70"/>
    </location>
</feature>
<protein>
    <submittedName>
        <fullName evidence="2">Uncharacterized protein</fullName>
    </submittedName>
</protein>
<accession>A0A0D2ZVE1</accession>
<keyword evidence="3" id="KW-1185">Reference proteome</keyword>